<dbReference type="HOGENOM" id="CLU_3362881_0_0_9"/>
<reference evidence="1 2" key="1">
    <citation type="journal article" date="2008" name="Genome Biol.">
        <title>Encapsulated in silica: genome, proteome and physiology of the thermophilic bacterium Anoxybacillus flavithermus WK1.</title>
        <authorList>
            <person name="Saw J.H."/>
            <person name="Mountain B.W."/>
            <person name="Feng L."/>
            <person name="Omelchenko M.V."/>
            <person name="Hou S."/>
            <person name="Saito J.A."/>
            <person name="Stott M.B."/>
            <person name="Li D."/>
            <person name="Zhao G."/>
            <person name="Wu J."/>
            <person name="Galperin M.Y."/>
            <person name="Koonin E.V."/>
            <person name="Makarova K.S."/>
            <person name="Wolf Y.I."/>
            <person name="Rigden D.J."/>
            <person name="Dunfield P.F."/>
            <person name="Wang L."/>
            <person name="Alam M."/>
        </authorList>
    </citation>
    <scope>NUCLEOTIDE SEQUENCE [LARGE SCALE GENOMIC DNA]</scope>
    <source>
        <strain evidence="2">DSM 21510 / WK1</strain>
    </source>
</reference>
<gene>
    <name evidence="1" type="ordered locus">Aflv_1643</name>
</gene>
<name>B7GJZ5_ANOFW</name>
<dbReference type="KEGG" id="afl:Aflv_1643"/>
<proteinExistence type="predicted"/>
<dbReference type="Proteomes" id="UP000000742">
    <property type="component" value="Chromosome"/>
</dbReference>
<accession>B7GJZ5</accession>
<evidence type="ECO:0000313" key="1">
    <source>
        <dbReference type="EMBL" id="ACJ34008.1"/>
    </source>
</evidence>
<evidence type="ECO:0000313" key="2">
    <source>
        <dbReference type="Proteomes" id="UP000000742"/>
    </source>
</evidence>
<protein>
    <submittedName>
        <fullName evidence="1">Uncharacterized protein</fullName>
    </submittedName>
</protein>
<organism evidence="1 2">
    <name type="scientific">Anoxybacillus flavithermus (strain DSM 21510 / WK1)</name>
    <dbReference type="NCBI Taxonomy" id="491915"/>
    <lineage>
        <taxon>Bacteria</taxon>
        <taxon>Bacillati</taxon>
        <taxon>Bacillota</taxon>
        <taxon>Bacilli</taxon>
        <taxon>Bacillales</taxon>
        <taxon>Anoxybacillaceae</taxon>
        <taxon>Anoxybacillus</taxon>
    </lineage>
</organism>
<dbReference type="EMBL" id="CP000922">
    <property type="protein sequence ID" value="ACJ34008.1"/>
    <property type="molecule type" value="Genomic_DNA"/>
</dbReference>
<sequence length="35" mass="4026">MMEHLVRESGMSIVQIAHLLDRSGEEVRKVVEMKS</sequence>
<dbReference type="AlphaFoldDB" id="B7GJZ5"/>